<feature type="binding site" evidence="12">
    <location>
        <begin position="40"/>
        <end position="44"/>
    </location>
    <ligand>
        <name>substrate</name>
    </ligand>
</feature>
<dbReference type="SUPFAM" id="SSF53613">
    <property type="entry name" value="Ribokinase-like"/>
    <property type="match status" value="1"/>
</dbReference>
<comment type="similarity">
    <text evidence="1">Belongs to the carbohydrate kinase pfkB family.</text>
</comment>
<evidence type="ECO:0000313" key="14">
    <source>
        <dbReference type="EMBL" id="MCP2370431.1"/>
    </source>
</evidence>
<proteinExistence type="inferred from homology"/>
<protein>
    <recommendedName>
        <fullName evidence="3 12">Ribokinase</fullName>
        <shortName evidence="12">RK</shortName>
        <ecNumber evidence="2 12">2.7.1.15</ecNumber>
    </recommendedName>
</protein>
<keyword evidence="9 12" id="KW-0460">Magnesium</keyword>
<evidence type="ECO:0000256" key="11">
    <source>
        <dbReference type="ARBA" id="ARBA00023277"/>
    </source>
</evidence>
<feature type="binding site" evidence="12">
    <location>
        <begin position="226"/>
        <end position="227"/>
    </location>
    <ligand>
        <name>ATP</name>
        <dbReference type="ChEBI" id="CHEBI:30616"/>
    </ligand>
</feature>
<feature type="binding site" evidence="12">
    <location>
        <position position="139"/>
    </location>
    <ligand>
        <name>substrate</name>
    </ligand>
</feature>
<keyword evidence="5 12" id="KW-0479">Metal-binding</keyword>
<evidence type="ECO:0000256" key="7">
    <source>
        <dbReference type="ARBA" id="ARBA00022777"/>
    </source>
</evidence>
<feature type="binding site" evidence="12">
    <location>
        <position position="255"/>
    </location>
    <ligand>
        <name>K(+)</name>
        <dbReference type="ChEBI" id="CHEBI:29103"/>
    </ligand>
</feature>
<dbReference type="PROSITE" id="PS00584">
    <property type="entry name" value="PFKB_KINASES_2"/>
    <property type="match status" value="1"/>
</dbReference>
<dbReference type="InterPro" id="IPR011877">
    <property type="entry name" value="Ribokinase"/>
</dbReference>
<reference evidence="14" key="1">
    <citation type="submission" date="2022-06" db="EMBL/GenBank/DDBJ databases">
        <title>Sequencing the genomes of 1000 actinobacteria strains.</title>
        <authorList>
            <person name="Klenk H.-P."/>
        </authorList>
    </citation>
    <scope>NUCLEOTIDE SEQUENCE</scope>
    <source>
        <strain evidence="14">DSM 22016</strain>
    </source>
</reference>
<keyword evidence="8 12" id="KW-0067">ATP-binding</keyword>
<evidence type="ECO:0000256" key="6">
    <source>
        <dbReference type="ARBA" id="ARBA00022741"/>
    </source>
</evidence>
<comment type="function">
    <text evidence="12">Catalyzes the phosphorylation of ribose at O-5 in a reaction requiring ATP and magnesium. The resulting D-ribose-5-phosphate can then be used either for sythesis of nucleotides, histidine, and tryptophan, or as a component of the pentose phosphate pathway.</text>
</comment>
<feature type="domain" description="Carbohydrate kinase PfkB" evidence="13">
    <location>
        <begin position="4"/>
        <end position="264"/>
    </location>
</feature>
<feature type="binding site" evidence="12">
    <location>
        <begin position="12"/>
        <end position="14"/>
    </location>
    <ligand>
        <name>substrate</name>
    </ligand>
</feature>
<feature type="binding site" evidence="12">
    <location>
        <position position="183"/>
    </location>
    <ligand>
        <name>ATP</name>
        <dbReference type="ChEBI" id="CHEBI:30616"/>
    </ligand>
</feature>
<evidence type="ECO:0000259" key="13">
    <source>
        <dbReference type="Pfam" id="PF00294"/>
    </source>
</evidence>
<keyword evidence="12" id="KW-0963">Cytoplasm</keyword>
<sequence>MGARVVVVGSINVDSVVRVERHPRPGETVLGEGVELLPGGKGANLAAGAAAAGADVLMVGRVGDDELGRRYVGLLAAHGVDLSAVTVDPAQPTGQAFITVSEDGENSIIVVAGANGTLEADAAARAIPDDAGLVVTQLELGAEVAEAVLRRGRALGALTVLNASPVSPAASALLELADVVVVNEHEWAALGKPADACVTLGAAGARWGAADASPDPVDVVDTTGAGDAFAGALVAALAAGADRAAALRAAVDAGARATTYAGAQPWGFAG</sequence>
<dbReference type="PRINTS" id="PR00990">
    <property type="entry name" value="RIBOKINASE"/>
</dbReference>
<dbReference type="AlphaFoldDB" id="A0A9X2GZM6"/>
<dbReference type="InterPro" id="IPR002173">
    <property type="entry name" value="Carboh/pur_kinase_PfkB_CS"/>
</dbReference>
<dbReference type="OrthoDB" id="9775849at2"/>
<dbReference type="GO" id="GO:0004747">
    <property type="term" value="F:ribokinase activity"/>
    <property type="evidence" value="ECO:0007669"/>
    <property type="project" value="UniProtKB-UniRule"/>
</dbReference>
<evidence type="ECO:0000256" key="1">
    <source>
        <dbReference type="ARBA" id="ARBA00005380"/>
    </source>
</evidence>
<comment type="subunit">
    <text evidence="12">Homodimer.</text>
</comment>
<name>A0A9X2GZM6_9MICO</name>
<dbReference type="InterPro" id="IPR002139">
    <property type="entry name" value="Ribo/fructo_kinase"/>
</dbReference>
<keyword evidence="11 12" id="KW-0119">Carbohydrate metabolism</keyword>
<feature type="active site" description="Proton acceptor" evidence="12">
    <location>
        <position position="227"/>
    </location>
</feature>
<dbReference type="EMBL" id="JAMZDY010000001">
    <property type="protein sequence ID" value="MCP2370431.1"/>
    <property type="molecule type" value="Genomic_DNA"/>
</dbReference>
<evidence type="ECO:0000256" key="3">
    <source>
        <dbReference type="ARBA" id="ARBA00016943"/>
    </source>
</evidence>
<dbReference type="InterPro" id="IPR029056">
    <property type="entry name" value="Ribokinase-like"/>
</dbReference>
<dbReference type="EC" id="2.7.1.15" evidence="2 12"/>
<comment type="caution">
    <text evidence="14">The sequence shown here is derived from an EMBL/GenBank/DDBJ whole genome shotgun (WGS) entry which is preliminary data.</text>
</comment>
<evidence type="ECO:0000256" key="4">
    <source>
        <dbReference type="ARBA" id="ARBA00022679"/>
    </source>
</evidence>
<dbReference type="Proteomes" id="UP001139722">
    <property type="component" value="Unassembled WGS sequence"/>
</dbReference>
<dbReference type="GO" id="GO:0005829">
    <property type="term" value="C:cytosol"/>
    <property type="evidence" value="ECO:0007669"/>
    <property type="project" value="TreeGrafter"/>
</dbReference>
<evidence type="ECO:0000313" key="15">
    <source>
        <dbReference type="Proteomes" id="UP001139722"/>
    </source>
</evidence>
<dbReference type="PANTHER" id="PTHR10584:SF166">
    <property type="entry name" value="RIBOKINASE"/>
    <property type="match status" value="1"/>
</dbReference>
<dbReference type="GO" id="GO:0019303">
    <property type="term" value="P:D-ribose catabolic process"/>
    <property type="evidence" value="ECO:0007669"/>
    <property type="project" value="UniProtKB-UniRule"/>
</dbReference>
<evidence type="ECO:0000256" key="5">
    <source>
        <dbReference type="ARBA" id="ARBA00022723"/>
    </source>
</evidence>
<dbReference type="RefSeq" id="WP_156998411.1">
    <property type="nucleotide sequence ID" value="NZ_JAMZDY010000001.1"/>
</dbReference>
<comment type="subcellular location">
    <subcellularLocation>
        <location evidence="12">Cytoplasm</location>
    </subcellularLocation>
</comment>
<comment type="pathway">
    <text evidence="12">Carbohydrate metabolism; D-ribose degradation; D-ribose 5-phosphate from beta-D-ribopyranose: step 2/2.</text>
</comment>
<dbReference type="Gene3D" id="3.40.1190.20">
    <property type="match status" value="1"/>
</dbReference>
<dbReference type="InterPro" id="IPR011611">
    <property type="entry name" value="PfkB_dom"/>
</dbReference>
<feature type="binding site" evidence="12">
    <location>
        <position position="221"/>
    </location>
    <ligand>
        <name>K(+)</name>
        <dbReference type="ChEBI" id="CHEBI:29103"/>
    </ligand>
</feature>
<feature type="binding site" evidence="12">
    <location>
        <position position="223"/>
    </location>
    <ligand>
        <name>K(+)</name>
        <dbReference type="ChEBI" id="CHEBI:29103"/>
    </ligand>
</feature>
<organism evidence="14 15">
    <name type="scientific">Agromyces terreus</name>
    <dbReference type="NCBI Taxonomy" id="424795"/>
    <lineage>
        <taxon>Bacteria</taxon>
        <taxon>Bacillati</taxon>
        <taxon>Actinomycetota</taxon>
        <taxon>Actinomycetes</taxon>
        <taxon>Micrococcales</taxon>
        <taxon>Microbacteriaceae</taxon>
        <taxon>Agromyces</taxon>
    </lineage>
</organism>
<feature type="binding site" evidence="12">
    <location>
        <begin position="199"/>
        <end position="204"/>
    </location>
    <ligand>
        <name>ATP</name>
        <dbReference type="ChEBI" id="CHEBI:30616"/>
    </ligand>
</feature>
<evidence type="ECO:0000256" key="9">
    <source>
        <dbReference type="ARBA" id="ARBA00022842"/>
    </source>
</evidence>
<accession>A0A9X2GZM6</accession>
<dbReference type="GO" id="GO:0005524">
    <property type="term" value="F:ATP binding"/>
    <property type="evidence" value="ECO:0007669"/>
    <property type="project" value="UniProtKB-UniRule"/>
</dbReference>
<dbReference type="GO" id="GO:0046872">
    <property type="term" value="F:metal ion binding"/>
    <property type="evidence" value="ECO:0007669"/>
    <property type="project" value="UniProtKB-KW"/>
</dbReference>
<feature type="binding site" evidence="12">
    <location>
        <position position="252"/>
    </location>
    <ligand>
        <name>K(+)</name>
        <dbReference type="ChEBI" id="CHEBI:29103"/>
    </ligand>
</feature>
<evidence type="ECO:0000256" key="12">
    <source>
        <dbReference type="HAMAP-Rule" id="MF_01987"/>
    </source>
</evidence>
<keyword evidence="6 12" id="KW-0547">Nucleotide-binding</keyword>
<keyword evidence="4 12" id="KW-0808">Transferase</keyword>
<comment type="cofactor">
    <cofactor evidence="12">
        <name>Mg(2+)</name>
        <dbReference type="ChEBI" id="CHEBI:18420"/>
    </cofactor>
    <text evidence="12">Requires a divalent cation, most likely magnesium in vivo, as an electrophilic catalyst to aid phosphoryl group transfer. It is the chelate of the metal and the nucleotide that is the actual substrate.</text>
</comment>
<dbReference type="Pfam" id="PF00294">
    <property type="entry name" value="PfkB"/>
    <property type="match status" value="1"/>
</dbReference>
<dbReference type="PANTHER" id="PTHR10584">
    <property type="entry name" value="SUGAR KINASE"/>
    <property type="match status" value="1"/>
</dbReference>
<gene>
    <name evidence="12" type="primary">rbsK</name>
    <name evidence="14" type="ORF">BJ978_001107</name>
</gene>
<keyword evidence="15" id="KW-1185">Reference proteome</keyword>
<feature type="binding site" evidence="12">
    <location>
        <position position="227"/>
    </location>
    <ligand>
        <name>substrate</name>
    </ligand>
</feature>
<comment type="similarity">
    <text evidence="12">Belongs to the carbohydrate kinase PfkB family. Ribokinase subfamily.</text>
</comment>
<keyword evidence="7 12" id="KW-0418">Kinase</keyword>
<evidence type="ECO:0000256" key="8">
    <source>
        <dbReference type="ARBA" id="ARBA00022840"/>
    </source>
</evidence>
<comment type="caution">
    <text evidence="12">Lacks conserved residue(s) required for the propagation of feature annotation.</text>
</comment>
<evidence type="ECO:0000256" key="10">
    <source>
        <dbReference type="ARBA" id="ARBA00022958"/>
    </source>
</evidence>
<dbReference type="HAMAP" id="MF_01987">
    <property type="entry name" value="Ribokinase"/>
    <property type="match status" value="1"/>
</dbReference>
<comment type="activity regulation">
    <text evidence="12">Activated by a monovalent cation that binds near, but not in, the active site. The most likely occupant of the site in vivo is potassium. Ion binding induces a conformational change that may alter substrate affinity.</text>
</comment>
<evidence type="ECO:0000256" key="2">
    <source>
        <dbReference type="ARBA" id="ARBA00012035"/>
    </source>
</evidence>
<comment type="catalytic activity">
    <reaction evidence="12">
        <text>D-ribose + ATP = D-ribose 5-phosphate + ADP + H(+)</text>
        <dbReference type="Rhea" id="RHEA:13697"/>
        <dbReference type="ChEBI" id="CHEBI:15378"/>
        <dbReference type="ChEBI" id="CHEBI:30616"/>
        <dbReference type="ChEBI" id="CHEBI:47013"/>
        <dbReference type="ChEBI" id="CHEBI:78346"/>
        <dbReference type="ChEBI" id="CHEBI:456216"/>
        <dbReference type="EC" id="2.7.1.15"/>
    </reaction>
</comment>
<keyword evidence="10 12" id="KW-0630">Potassium</keyword>